<sequence>MSKKITLEEKMEKRNKLKARIDKNLEDMKPTYKAYEKLEKEINAELEEIKQKEKNKIYEHVMSLFGYSLSSEDFIKKFDRIMNDNRNRGFIEQLKHDQAERDKLKNEQVKQNIDAKNTPGSSPCPGENVTADPKS</sequence>
<organism evidence="3 4">
    <name type="scientific">Ruminococcus albus</name>
    <dbReference type="NCBI Taxonomy" id="1264"/>
    <lineage>
        <taxon>Bacteria</taxon>
        <taxon>Bacillati</taxon>
        <taxon>Bacillota</taxon>
        <taxon>Clostridia</taxon>
        <taxon>Eubacteriales</taxon>
        <taxon>Oscillospiraceae</taxon>
        <taxon>Ruminococcus</taxon>
    </lineage>
</organism>
<evidence type="ECO:0000313" key="4">
    <source>
        <dbReference type="Proteomes" id="UP000186015"/>
    </source>
</evidence>
<proteinExistence type="predicted"/>
<dbReference type="EMBL" id="FOAT01000003">
    <property type="protein sequence ID" value="SEK56944.1"/>
    <property type="molecule type" value="Genomic_DNA"/>
</dbReference>
<reference evidence="3 4" key="1">
    <citation type="submission" date="2016-10" db="EMBL/GenBank/DDBJ databases">
        <authorList>
            <person name="de Groot N.N."/>
        </authorList>
    </citation>
    <scope>NUCLEOTIDE SEQUENCE [LARGE SCALE GENOMIC DNA]</scope>
    <source>
        <strain evidence="3 4">KH2T6</strain>
    </source>
</reference>
<dbReference type="Proteomes" id="UP000186015">
    <property type="component" value="Unassembled WGS sequence"/>
</dbReference>
<keyword evidence="1" id="KW-0175">Coiled coil</keyword>
<feature type="compositionally biased region" description="Polar residues" evidence="2">
    <location>
        <begin position="109"/>
        <end position="121"/>
    </location>
</feature>
<feature type="coiled-coil region" evidence="1">
    <location>
        <begin position="7"/>
        <end position="55"/>
    </location>
</feature>
<evidence type="ECO:0000256" key="2">
    <source>
        <dbReference type="SAM" id="MobiDB-lite"/>
    </source>
</evidence>
<gene>
    <name evidence="3" type="ORF">SAMN05216469_103222</name>
</gene>
<evidence type="ECO:0000256" key="1">
    <source>
        <dbReference type="SAM" id="Coils"/>
    </source>
</evidence>
<dbReference type="AlphaFoldDB" id="A0A1H7I3L8"/>
<name>A0A1H7I3L8_RUMAL</name>
<dbReference type="RefSeq" id="WP_074830755.1">
    <property type="nucleotide sequence ID" value="NZ_FOAT01000003.1"/>
</dbReference>
<dbReference type="OrthoDB" id="1821936at2"/>
<feature type="compositionally biased region" description="Basic and acidic residues" evidence="2">
    <location>
        <begin position="94"/>
        <end position="108"/>
    </location>
</feature>
<accession>A0A1H7I3L8</accession>
<evidence type="ECO:0000313" key="3">
    <source>
        <dbReference type="EMBL" id="SEK56944.1"/>
    </source>
</evidence>
<feature type="region of interest" description="Disordered" evidence="2">
    <location>
        <begin position="94"/>
        <end position="135"/>
    </location>
</feature>
<protein>
    <submittedName>
        <fullName evidence="3">Uncharacterized protein</fullName>
    </submittedName>
</protein>